<dbReference type="GO" id="GO:0035438">
    <property type="term" value="F:cyclic-di-GMP binding"/>
    <property type="evidence" value="ECO:0007669"/>
    <property type="project" value="InterPro"/>
</dbReference>
<dbReference type="Pfam" id="PF07238">
    <property type="entry name" value="PilZ"/>
    <property type="match status" value="1"/>
</dbReference>
<reference evidence="3" key="1">
    <citation type="submission" date="2017-08" db="EMBL/GenBank/DDBJ databases">
        <title>A dynamic microbial community with high functional redundancy inhabits the cold, oxic subseafloor aquifer.</title>
        <authorList>
            <person name="Tully B.J."/>
            <person name="Wheat C.G."/>
            <person name="Glazer B.T."/>
            <person name="Huber J.A."/>
        </authorList>
    </citation>
    <scope>NUCLEOTIDE SEQUENCE [LARGE SCALE GENOMIC DNA]</scope>
</reference>
<gene>
    <name evidence="2" type="ORF">COA96_06035</name>
</gene>
<dbReference type="EMBL" id="NVVJ01000013">
    <property type="protein sequence ID" value="PCJ26104.1"/>
    <property type="molecule type" value="Genomic_DNA"/>
</dbReference>
<evidence type="ECO:0000313" key="3">
    <source>
        <dbReference type="Proteomes" id="UP000218327"/>
    </source>
</evidence>
<organism evidence="2 3">
    <name type="scientific">SAR86 cluster bacterium</name>
    <dbReference type="NCBI Taxonomy" id="2030880"/>
    <lineage>
        <taxon>Bacteria</taxon>
        <taxon>Pseudomonadati</taxon>
        <taxon>Pseudomonadota</taxon>
        <taxon>Gammaproteobacteria</taxon>
        <taxon>SAR86 cluster</taxon>
    </lineage>
</organism>
<dbReference type="Proteomes" id="UP000218327">
    <property type="component" value="Unassembled WGS sequence"/>
</dbReference>
<protein>
    <submittedName>
        <fullName evidence="2">Pilus assembly protein PilZ</fullName>
    </submittedName>
</protein>
<accession>A0A2A5B3F4</accession>
<dbReference type="InterPro" id="IPR009875">
    <property type="entry name" value="PilZ_domain"/>
</dbReference>
<dbReference type="AlphaFoldDB" id="A0A2A5B3F4"/>
<name>A0A2A5B3F4_9GAMM</name>
<sequence>MPFIKNGGVFVASHLNYPIGGELFLIIKFSEELEAVAVLGKVVWKNPKGFRYCGFGVQFSDRGSVTKNKIENLLAGRFDETLPSQTI</sequence>
<proteinExistence type="predicted"/>
<dbReference type="Gene3D" id="2.40.10.220">
    <property type="entry name" value="predicted glycosyltransferase like domains"/>
    <property type="match status" value="1"/>
</dbReference>
<comment type="caution">
    <text evidence="2">The sequence shown here is derived from an EMBL/GenBank/DDBJ whole genome shotgun (WGS) entry which is preliminary data.</text>
</comment>
<evidence type="ECO:0000313" key="2">
    <source>
        <dbReference type="EMBL" id="PCJ26104.1"/>
    </source>
</evidence>
<feature type="domain" description="PilZ" evidence="1">
    <location>
        <begin position="4"/>
        <end position="75"/>
    </location>
</feature>
<evidence type="ECO:0000259" key="1">
    <source>
        <dbReference type="Pfam" id="PF07238"/>
    </source>
</evidence>